<evidence type="ECO:0000313" key="4">
    <source>
        <dbReference type="EMBL" id="RFU54173.1"/>
    </source>
</evidence>
<evidence type="ECO:0000313" key="3">
    <source>
        <dbReference type="EMBL" id="RFU51981.1"/>
    </source>
</evidence>
<dbReference type="EMBL" id="CP031733">
    <property type="protein sequence ID" value="AXQ78557.1"/>
    <property type="molecule type" value="Genomic_DNA"/>
</dbReference>
<proteinExistence type="predicted"/>
<protein>
    <submittedName>
        <fullName evidence="4">Uncharacterized protein</fullName>
    </submittedName>
</protein>
<reference evidence="3 7" key="1">
    <citation type="submission" date="2018-08" db="EMBL/GenBank/DDBJ databases">
        <title>Draft genome of Streptococcus sp .nov. Z2.</title>
        <authorList>
            <person name="Tian Z."/>
        </authorList>
    </citation>
    <scope>NUCLEOTIDE SEQUENCE [LARGE SCALE GENOMIC DNA]</scope>
    <source>
        <strain evidence="3 7">Z2</strain>
    </source>
</reference>
<sequence length="83" mass="9374">MTSKTVSKLLWFLLIVVGLTVFLFATLSLFLSFQWALMKVNGDIPENVFYSQMSILGFSLFDGFIIALATCHLKEVNVDDYNS</sequence>
<evidence type="ECO:0000313" key="5">
    <source>
        <dbReference type="Proteomes" id="UP000246115"/>
    </source>
</evidence>
<dbReference type="RefSeq" id="WP_116877269.1">
    <property type="nucleotide sequence ID" value="NZ_CP031733.1"/>
</dbReference>
<dbReference type="EMBL" id="QVQZ01000001">
    <property type="protein sequence ID" value="RFU54173.1"/>
    <property type="molecule type" value="Genomic_DNA"/>
</dbReference>
<dbReference type="Proteomes" id="UP000246115">
    <property type="component" value="Chromosome"/>
</dbReference>
<keyword evidence="1" id="KW-0472">Membrane</keyword>
<accession>A0A346NC12</accession>
<dbReference type="Proteomes" id="UP000264056">
    <property type="component" value="Unassembled WGS sequence"/>
</dbReference>
<feature type="transmembrane region" description="Helical" evidence="1">
    <location>
        <begin position="49"/>
        <end position="69"/>
    </location>
</feature>
<keyword evidence="7" id="KW-1185">Reference proteome</keyword>
<dbReference type="AlphaFoldDB" id="A0A372KPJ3"/>
<dbReference type="KEGG" id="schj:DDV21_005410"/>
<evidence type="ECO:0000313" key="7">
    <source>
        <dbReference type="Proteomes" id="UP000264056"/>
    </source>
</evidence>
<evidence type="ECO:0000313" key="2">
    <source>
        <dbReference type="EMBL" id="AXQ78557.1"/>
    </source>
</evidence>
<reference evidence="5" key="3">
    <citation type="submission" date="2018-08" db="EMBL/GenBank/DDBJ databases">
        <title>Streptococcus chenjunshii sp. nov., isolated from stools sample of the Tibetan antelope in the Qinghai-Tibet plateau, China.</title>
        <authorList>
            <person name="Tian Z."/>
        </authorList>
    </citation>
    <scope>NUCLEOTIDE SEQUENCE [LARGE SCALE GENOMIC DNA]</scope>
    <source>
        <strain evidence="5">Z15</strain>
    </source>
</reference>
<gene>
    <name evidence="2" type="ORF">DDV21_005410</name>
    <name evidence="3" type="ORF">DDV22_00635</name>
    <name evidence="4" type="ORF">DDV23_01190</name>
</gene>
<evidence type="ECO:0000256" key="1">
    <source>
        <dbReference type="SAM" id="Phobius"/>
    </source>
</evidence>
<feature type="transmembrane region" description="Helical" evidence="1">
    <location>
        <begin position="12"/>
        <end position="37"/>
    </location>
</feature>
<keyword evidence="1" id="KW-0812">Transmembrane</keyword>
<dbReference type="Proteomes" id="UP000262901">
    <property type="component" value="Unassembled WGS sequence"/>
</dbReference>
<reference evidence="2" key="4">
    <citation type="journal article" date="2019" name="Int. J. Syst. Evol. Microbiol.">
        <title>Streptococcus chenjunshii sp. nov. isolated from feces of Tibetan antelopes.</title>
        <authorList>
            <person name="Tian Z."/>
            <person name="Lu S."/>
            <person name="Jin D."/>
            <person name="Yang J."/>
            <person name="Pu J."/>
            <person name="Lai X.H."/>
            <person name="Bai X.N."/>
            <person name="Wu X.M."/>
            <person name="Li J."/>
            <person name="Wang S."/>
            <person name="Xu J."/>
        </authorList>
    </citation>
    <scope>NUCLEOTIDE SEQUENCE</scope>
    <source>
        <strain evidence="2">Z15</strain>
    </source>
</reference>
<keyword evidence="1" id="KW-1133">Transmembrane helix</keyword>
<evidence type="ECO:0000313" key="6">
    <source>
        <dbReference type="Proteomes" id="UP000262901"/>
    </source>
</evidence>
<organism evidence="4 6">
    <name type="scientific">Streptococcus chenjunshii</name>
    <dbReference type="NCBI Taxonomy" id="2173853"/>
    <lineage>
        <taxon>Bacteria</taxon>
        <taxon>Bacillati</taxon>
        <taxon>Bacillota</taxon>
        <taxon>Bacilli</taxon>
        <taxon>Lactobacillales</taxon>
        <taxon>Streptococcaceae</taxon>
        <taxon>Streptococcus</taxon>
    </lineage>
</organism>
<accession>A0A372KPJ3</accession>
<dbReference type="EMBL" id="QVQY01000001">
    <property type="protein sequence ID" value="RFU51981.1"/>
    <property type="molecule type" value="Genomic_DNA"/>
</dbReference>
<reference evidence="4 6" key="2">
    <citation type="submission" date="2018-08" db="EMBL/GenBank/DDBJ databases">
        <title>Draft genome of Streptococcus sp. nov. Z1.</title>
        <authorList>
            <person name="Tian Z."/>
        </authorList>
    </citation>
    <scope>NUCLEOTIDE SEQUENCE [LARGE SCALE GENOMIC DNA]</scope>
    <source>
        <strain evidence="4">Z1</strain>
        <strain evidence="6">Z1(2018)</strain>
    </source>
</reference>
<name>A0A372KPJ3_9STRE</name>